<dbReference type="PANTHER" id="PTHR48081:SF13">
    <property type="entry name" value="ALPHA_BETA HYDROLASE"/>
    <property type="match status" value="1"/>
</dbReference>
<dbReference type="PANTHER" id="PTHR48081">
    <property type="entry name" value="AB HYDROLASE SUPERFAMILY PROTEIN C4A8.06C"/>
    <property type="match status" value="1"/>
</dbReference>
<dbReference type="SUPFAM" id="SSF53474">
    <property type="entry name" value="alpha/beta-Hydrolases"/>
    <property type="match status" value="1"/>
</dbReference>
<feature type="domain" description="Inosine/uridine-preferring nucleoside hydrolase" evidence="3">
    <location>
        <begin position="321"/>
        <end position="513"/>
    </location>
</feature>
<evidence type="ECO:0000256" key="1">
    <source>
        <dbReference type="ARBA" id="ARBA00022801"/>
    </source>
</evidence>
<dbReference type="InterPro" id="IPR001910">
    <property type="entry name" value="Inosine/uridine_hydrolase_dom"/>
</dbReference>
<dbReference type="InterPro" id="IPR050300">
    <property type="entry name" value="GDXG_lipolytic_enzyme"/>
</dbReference>
<evidence type="ECO:0000256" key="2">
    <source>
        <dbReference type="SAM" id="MobiDB-lite"/>
    </source>
</evidence>
<dbReference type="GO" id="GO:0016799">
    <property type="term" value="F:hydrolase activity, hydrolyzing N-glycosyl compounds"/>
    <property type="evidence" value="ECO:0007669"/>
    <property type="project" value="InterPro"/>
</dbReference>
<evidence type="ECO:0000259" key="3">
    <source>
        <dbReference type="Pfam" id="PF01156"/>
    </source>
</evidence>
<reference evidence="5 6" key="1">
    <citation type="submission" date="2017-05" db="EMBL/GenBank/DDBJ databases">
        <authorList>
            <person name="Varghese N."/>
            <person name="Submissions S."/>
        </authorList>
    </citation>
    <scope>NUCLEOTIDE SEQUENCE [LARGE SCALE GENOMIC DNA]</scope>
    <source>
        <strain evidence="5 6">DSM 46834</strain>
    </source>
</reference>
<dbReference type="InterPro" id="IPR029058">
    <property type="entry name" value="AB_hydrolase_fold"/>
</dbReference>
<accession>A0A521E7X7</accession>
<organism evidence="5 6">
    <name type="scientific">Geodermatophilus aquaeductus</name>
    <dbReference type="NCBI Taxonomy" id="1564161"/>
    <lineage>
        <taxon>Bacteria</taxon>
        <taxon>Bacillati</taxon>
        <taxon>Actinomycetota</taxon>
        <taxon>Actinomycetes</taxon>
        <taxon>Geodermatophilales</taxon>
        <taxon>Geodermatophilaceae</taxon>
        <taxon>Geodermatophilus</taxon>
    </lineage>
</organism>
<feature type="domain" description="BD-FAE-like" evidence="4">
    <location>
        <begin position="45"/>
        <end position="261"/>
    </location>
</feature>
<sequence>MTELPADPFLAPSLPPPAPWVRDDGTRHHPGAVYAAVSGYRALELDLWVPAVPALPAVVVWVHGGAWMVGNRHLLPGSLRPGLLFEELLAAGLAVATVEYRHAREAPFPAQLHDVKAAVRWLRHHAAGLGIDGGRVGIAGESAGGHLAALVALTADRPDLEGAVGVRGPSSAVDAVVDWYGVADAATMPETELPPEVAAALPPEDLVPPLEVLLDGVDDATRELASPVVHAHAGAPPFLLVHGTADRVVPHAQSELLARALRDAGADVRLESVPGAGHRLGRVRRRRRGRRPHRPVPGRRAARDARPVSRPRLPLRPRTRVVVDNDWSGDPDGLVALAHHLLSPTNRVEAVTSTPLDPRFPVARPRAADGAALAEELLDVVGGHTRPPVAAGREGTFDPSRPGTSAAAEVVVEAARRADPLPLYVVCGGPLTNVADALRQAPDVAARTTLVWVGGAVEEGRFEYNREADAEAARYVLGHPGLTVHQFPVEAYRQCAYSVAELEEDLAGSGALGEWLWSHFVDPPEWLDVEGVWPLGDSPPVLVTALSVESSRATVTPGQGQGERRVYTDVDTRLLFGDMLARFRRHGRTSRTTAD</sequence>
<dbReference type="Pfam" id="PF01156">
    <property type="entry name" value="IU_nuc_hydro"/>
    <property type="match status" value="1"/>
</dbReference>
<dbReference type="AlphaFoldDB" id="A0A521E7X7"/>
<name>A0A521E7X7_9ACTN</name>
<dbReference type="InterPro" id="IPR049492">
    <property type="entry name" value="BD-FAE-like_dom"/>
</dbReference>
<dbReference type="Proteomes" id="UP000317484">
    <property type="component" value="Unassembled WGS sequence"/>
</dbReference>
<evidence type="ECO:0000313" key="6">
    <source>
        <dbReference type="Proteomes" id="UP000317484"/>
    </source>
</evidence>
<evidence type="ECO:0000259" key="4">
    <source>
        <dbReference type="Pfam" id="PF20434"/>
    </source>
</evidence>
<gene>
    <name evidence="5" type="ORF">SAMN06273567_104303</name>
</gene>
<dbReference type="RefSeq" id="WP_246066022.1">
    <property type="nucleotide sequence ID" value="NZ_FXTJ01000004.1"/>
</dbReference>
<evidence type="ECO:0000313" key="5">
    <source>
        <dbReference type="EMBL" id="SMO79997.1"/>
    </source>
</evidence>
<dbReference type="EMBL" id="FXTJ01000004">
    <property type="protein sequence ID" value="SMO79997.1"/>
    <property type="molecule type" value="Genomic_DNA"/>
</dbReference>
<proteinExistence type="predicted"/>
<keyword evidence="1" id="KW-0378">Hydrolase</keyword>
<feature type="region of interest" description="Disordered" evidence="2">
    <location>
        <begin position="277"/>
        <end position="312"/>
    </location>
</feature>
<dbReference type="Pfam" id="PF20434">
    <property type="entry name" value="BD-FAE"/>
    <property type="match status" value="1"/>
</dbReference>
<dbReference type="InterPro" id="IPR036452">
    <property type="entry name" value="Ribo_hydro-like"/>
</dbReference>
<protein>
    <submittedName>
        <fullName evidence="5">Acetyl esterase/lipase</fullName>
    </submittedName>
</protein>
<dbReference type="Gene3D" id="3.90.245.10">
    <property type="entry name" value="Ribonucleoside hydrolase-like"/>
    <property type="match status" value="1"/>
</dbReference>
<dbReference type="Gene3D" id="3.40.50.1820">
    <property type="entry name" value="alpha/beta hydrolase"/>
    <property type="match status" value="1"/>
</dbReference>
<keyword evidence="6" id="KW-1185">Reference proteome</keyword>
<feature type="compositionally biased region" description="Basic residues" evidence="2">
    <location>
        <begin position="279"/>
        <end position="297"/>
    </location>
</feature>
<dbReference type="SUPFAM" id="SSF53590">
    <property type="entry name" value="Nucleoside hydrolase"/>
    <property type="match status" value="1"/>
</dbReference>